<dbReference type="AlphaFoldDB" id="A0A4Q9G7R4"/>
<gene>
    <name evidence="3" type="ORF">EYE42_05945</name>
</gene>
<protein>
    <submittedName>
        <fullName evidence="3">Uncharacterized protein</fullName>
    </submittedName>
</protein>
<comment type="caution">
    <text evidence="3">The sequence shown here is derived from an EMBL/GenBank/DDBJ whole genome shotgun (WGS) entry which is preliminary data.</text>
</comment>
<dbReference type="RefSeq" id="WP_130990398.1">
    <property type="nucleotide sequence ID" value="NZ_SISK01000003.1"/>
</dbReference>
<evidence type="ECO:0000313" key="3">
    <source>
        <dbReference type="EMBL" id="TBN41940.1"/>
    </source>
</evidence>
<evidence type="ECO:0000313" key="4">
    <source>
        <dbReference type="Proteomes" id="UP000293520"/>
    </source>
</evidence>
<evidence type="ECO:0000256" key="2">
    <source>
        <dbReference type="SAM" id="SignalP"/>
    </source>
</evidence>
<sequence length="94" mass="9646">MIRIVVGLILAILCMAGPSQACGPNASSTFCADGWVAQPVSRTRAQDERPASEQAEDWTDDGTGPDPSFSGGGGIYVEGAVTIGEAPVPVEEPL</sequence>
<feature type="chain" id="PRO_5020677929" evidence="2">
    <location>
        <begin position="22"/>
        <end position="94"/>
    </location>
</feature>
<feature type="signal peptide" evidence="2">
    <location>
        <begin position="1"/>
        <end position="21"/>
    </location>
</feature>
<dbReference type="EMBL" id="SISK01000003">
    <property type="protein sequence ID" value="TBN41940.1"/>
    <property type="molecule type" value="Genomic_DNA"/>
</dbReference>
<organism evidence="3 4">
    <name type="scientific">Paracoccus subflavus</name>
    <dbReference type="NCBI Taxonomy" id="2528244"/>
    <lineage>
        <taxon>Bacteria</taxon>
        <taxon>Pseudomonadati</taxon>
        <taxon>Pseudomonadota</taxon>
        <taxon>Alphaproteobacteria</taxon>
        <taxon>Rhodobacterales</taxon>
        <taxon>Paracoccaceae</taxon>
        <taxon>Paracoccus</taxon>
    </lineage>
</organism>
<accession>A0A4Q9G7R4</accession>
<dbReference type="Proteomes" id="UP000293520">
    <property type="component" value="Unassembled WGS sequence"/>
</dbReference>
<evidence type="ECO:0000256" key="1">
    <source>
        <dbReference type="SAM" id="MobiDB-lite"/>
    </source>
</evidence>
<keyword evidence="2" id="KW-0732">Signal</keyword>
<feature type="region of interest" description="Disordered" evidence="1">
    <location>
        <begin position="41"/>
        <end position="76"/>
    </location>
</feature>
<proteinExistence type="predicted"/>
<name>A0A4Q9G7R4_9RHOB</name>
<reference evidence="3 4" key="1">
    <citation type="submission" date="2019-02" db="EMBL/GenBank/DDBJ databases">
        <title>Paracoccus subflavus sp. nov., isolated from marine sediment of the Pacific Ocean.</title>
        <authorList>
            <person name="Zhang G."/>
        </authorList>
    </citation>
    <scope>NUCLEOTIDE SEQUENCE [LARGE SCALE GENOMIC DNA]</scope>
    <source>
        <strain evidence="3 4">GY0581</strain>
    </source>
</reference>
<keyword evidence="4" id="KW-1185">Reference proteome</keyword>
<dbReference type="OrthoDB" id="7779057at2"/>